<organism evidence="2 3">
    <name type="scientific">Monoraphidium neglectum</name>
    <dbReference type="NCBI Taxonomy" id="145388"/>
    <lineage>
        <taxon>Eukaryota</taxon>
        <taxon>Viridiplantae</taxon>
        <taxon>Chlorophyta</taxon>
        <taxon>core chlorophytes</taxon>
        <taxon>Chlorophyceae</taxon>
        <taxon>CS clade</taxon>
        <taxon>Sphaeropleales</taxon>
        <taxon>Selenastraceae</taxon>
        <taxon>Monoraphidium</taxon>
    </lineage>
</organism>
<dbReference type="GO" id="GO:0005262">
    <property type="term" value="F:calcium channel activity"/>
    <property type="evidence" value="ECO:0007669"/>
    <property type="project" value="TreeGrafter"/>
</dbReference>
<dbReference type="Proteomes" id="UP000054498">
    <property type="component" value="Unassembled WGS sequence"/>
</dbReference>
<name>A0A0D2LXW1_9CHLO</name>
<evidence type="ECO:0000313" key="2">
    <source>
        <dbReference type="EMBL" id="KIY94341.1"/>
    </source>
</evidence>
<dbReference type="RefSeq" id="XP_013893361.1">
    <property type="nucleotide sequence ID" value="XM_014037907.1"/>
</dbReference>
<dbReference type="EMBL" id="KK104161">
    <property type="protein sequence ID" value="KIY94341.1"/>
    <property type="molecule type" value="Genomic_DNA"/>
</dbReference>
<dbReference type="PANTHER" id="PTHR31323:SF1">
    <property type="entry name" value="MECHANOSENSITIVE ION CHANNEL PROTEIN"/>
    <property type="match status" value="1"/>
</dbReference>
<keyword evidence="1" id="KW-0472">Membrane</keyword>
<gene>
    <name evidence="2" type="ORF">MNEG_13621</name>
</gene>
<protein>
    <recommendedName>
        <fullName evidence="4">EF-hand domain-containing protein</fullName>
    </recommendedName>
</protein>
<accession>A0A0D2LXW1</accession>
<dbReference type="GO" id="GO:0006874">
    <property type="term" value="P:intracellular calcium ion homeostasis"/>
    <property type="evidence" value="ECO:0007669"/>
    <property type="project" value="TreeGrafter"/>
</dbReference>
<reference evidence="2 3" key="1">
    <citation type="journal article" date="2013" name="BMC Genomics">
        <title>Reconstruction of the lipid metabolism for the microalga Monoraphidium neglectum from its genome sequence reveals characteristics suitable for biofuel production.</title>
        <authorList>
            <person name="Bogen C."/>
            <person name="Al-Dilaimi A."/>
            <person name="Albersmeier A."/>
            <person name="Wichmann J."/>
            <person name="Grundmann M."/>
            <person name="Rupp O."/>
            <person name="Lauersen K.J."/>
            <person name="Blifernez-Klassen O."/>
            <person name="Kalinowski J."/>
            <person name="Goesmann A."/>
            <person name="Mussgnug J.H."/>
            <person name="Kruse O."/>
        </authorList>
    </citation>
    <scope>NUCLEOTIDE SEQUENCE [LARGE SCALE GENOMIC DNA]</scope>
    <source>
        <strain evidence="2 3">SAG 48.87</strain>
    </source>
</reference>
<feature type="transmembrane region" description="Helical" evidence="1">
    <location>
        <begin position="174"/>
        <end position="207"/>
    </location>
</feature>
<dbReference type="KEGG" id="mng:MNEG_13621"/>
<feature type="non-terminal residue" evidence="2">
    <location>
        <position position="253"/>
    </location>
</feature>
<evidence type="ECO:0000313" key="3">
    <source>
        <dbReference type="Proteomes" id="UP000054498"/>
    </source>
</evidence>
<keyword evidence="1" id="KW-0812">Transmembrane</keyword>
<evidence type="ECO:0000256" key="1">
    <source>
        <dbReference type="SAM" id="Phobius"/>
    </source>
</evidence>
<dbReference type="PANTHER" id="PTHR31323">
    <property type="entry name" value="MECHANOSENSITIVE ION CHANNEL PROTEIN MSY2"/>
    <property type="match status" value="1"/>
</dbReference>
<dbReference type="AlphaFoldDB" id="A0A0D2LXW1"/>
<proteinExistence type="predicted"/>
<sequence length="253" mass="28556">MDGKKVDAASVRPADWDRLRAGIALKTFTALVKKYQSMGEQEEARRLREARRFARGLFWNVKGEEGRAVVVRRDFDAFFEDSEIGDQVMAGRLLGFRAAARLPGGRSACGRPLGFRAFAYFDKDNDAAITADEMRSSVVAVFKERRNMAASLEVRRRKRVDVLDTDSIVRSLQFGIGVAIHFVFSAVYLLGFSTFSALVLAFTFVFGNSVRNVYESMLFLFVEHAYDVGDLLELDGSTWRVKQIDLMYTVLTK</sequence>
<keyword evidence="3" id="KW-1185">Reference proteome</keyword>
<keyword evidence="1" id="KW-1133">Transmembrane helix</keyword>
<dbReference type="OrthoDB" id="544685at2759"/>
<dbReference type="GeneID" id="25731102"/>
<evidence type="ECO:0008006" key="4">
    <source>
        <dbReference type="Google" id="ProtNLM"/>
    </source>
</evidence>